<organism evidence="8">
    <name type="scientific">Eremomyces bilateralis CBS 781.70</name>
    <dbReference type="NCBI Taxonomy" id="1392243"/>
    <lineage>
        <taxon>Eukaryota</taxon>
        <taxon>Fungi</taxon>
        <taxon>Dikarya</taxon>
        <taxon>Ascomycota</taxon>
        <taxon>Pezizomycotina</taxon>
        <taxon>Dothideomycetes</taxon>
        <taxon>Dothideomycetes incertae sedis</taxon>
        <taxon>Eremomycetales</taxon>
        <taxon>Eremomycetaceae</taxon>
        <taxon>Eremomyces</taxon>
    </lineage>
</organism>
<name>A0A6G1GC84_9PEZI</name>
<feature type="transmembrane region" description="Helical" evidence="6">
    <location>
        <begin position="168"/>
        <end position="187"/>
    </location>
</feature>
<evidence type="ECO:0000313" key="10">
    <source>
        <dbReference type="RefSeq" id="XP_033537141.1"/>
    </source>
</evidence>
<dbReference type="GO" id="GO:0012505">
    <property type="term" value="C:endomembrane system"/>
    <property type="evidence" value="ECO:0007669"/>
    <property type="project" value="UniProtKB-SubCell"/>
</dbReference>
<evidence type="ECO:0000256" key="4">
    <source>
        <dbReference type="ARBA" id="ARBA00023136"/>
    </source>
</evidence>
<reference evidence="8 10" key="1">
    <citation type="submission" date="2020-01" db="EMBL/GenBank/DDBJ databases">
        <authorList>
            <consortium name="DOE Joint Genome Institute"/>
            <person name="Haridas S."/>
            <person name="Albert R."/>
            <person name="Binder M."/>
            <person name="Bloem J."/>
            <person name="Labutti K."/>
            <person name="Salamov A."/>
            <person name="Andreopoulos B."/>
            <person name="Baker S.E."/>
            <person name="Barry K."/>
            <person name="Bills G."/>
            <person name="Bluhm B.H."/>
            <person name="Cannon C."/>
            <person name="Castanera R."/>
            <person name="Culley D.E."/>
            <person name="Daum C."/>
            <person name="Ezra D."/>
            <person name="Gonzalez J.B."/>
            <person name="Henrissat B."/>
            <person name="Kuo A."/>
            <person name="Liang C."/>
            <person name="Lipzen A."/>
            <person name="Lutzoni F."/>
            <person name="Magnuson J."/>
            <person name="Mondo S."/>
            <person name="Nolan M."/>
            <person name="Ohm R."/>
            <person name="Pangilinan J."/>
            <person name="Park H.-J."/>
            <person name="Ramirez L."/>
            <person name="Alfaro M."/>
            <person name="Sun H."/>
            <person name="Tritt A."/>
            <person name="Yoshinaga Y."/>
            <person name="Zwiers L.-H."/>
            <person name="Turgeon B.G."/>
            <person name="Goodwin S.B."/>
            <person name="Spatafora J.W."/>
            <person name="Crous P.W."/>
            <person name="Grigoriev I.V."/>
        </authorList>
    </citation>
    <scope>NUCLEOTIDE SEQUENCE</scope>
    <source>
        <strain evidence="8 10">CBS 781.70</strain>
    </source>
</reference>
<feature type="transmembrane region" description="Helical" evidence="6">
    <location>
        <begin position="59"/>
        <end position="77"/>
    </location>
</feature>
<proteinExistence type="predicted"/>
<dbReference type="AlphaFoldDB" id="A0A6G1GC84"/>
<dbReference type="Proteomes" id="UP000504638">
    <property type="component" value="Unplaced"/>
</dbReference>
<dbReference type="InterPro" id="IPR019402">
    <property type="entry name" value="CWH43_N"/>
</dbReference>
<evidence type="ECO:0000256" key="1">
    <source>
        <dbReference type="ARBA" id="ARBA00004127"/>
    </source>
</evidence>
<reference evidence="10" key="3">
    <citation type="submission" date="2025-04" db="UniProtKB">
        <authorList>
            <consortium name="RefSeq"/>
        </authorList>
    </citation>
    <scope>IDENTIFICATION</scope>
    <source>
        <strain evidence="10">CBS 781.70</strain>
    </source>
</reference>
<evidence type="ECO:0000259" key="7">
    <source>
        <dbReference type="Pfam" id="PF10277"/>
    </source>
</evidence>
<comment type="subcellular location">
    <subcellularLocation>
        <location evidence="1">Endomembrane system</location>
        <topology evidence="1">Multi-pass membrane protein</topology>
    </subcellularLocation>
</comment>
<keyword evidence="9" id="KW-1185">Reference proteome</keyword>
<dbReference type="InterPro" id="IPR050911">
    <property type="entry name" value="DRAM/TMEM150_Autophagy_Mod"/>
</dbReference>
<protein>
    <recommendedName>
        <fullName evidence="7">CWH43-like N-terminal domain-containing protein</fullName>
    </recommendedName>
</protein>
<feature type="compositionally biased region" description="Basic residues" evidence="5">
    <location>
        <begin position="263"/>
        <end position="274"/>
    </location>
</feature>
<reference evidence="10" key="2">
    <citation type="submission" date="2020-04" db="EMBL/GenBank/DDBJ databases">
        <authorList>
            <consortium name="NCBI Genome Project"/>
        </authorList>
    </citation>
    <scope>NUCLEOTIDE SEQUENCE</scope>
    <source>
        <strain evidence="10">CBS 781.70</strain>
    </source>
</reference>
<accession>A0A6G1GC84</accession>
<dbReference type="PANTHER" id="PTHR21324">
    <property type="entry name" value="FASTING-INDUCIBLE INTEGRAL MEMBRANE PROTEIN TM6P1-RELATED"/>
    <property type="match status" value="1"/>
</dbReference>
<dbReference type="Pfam" id="PF10277">
    <property type="entry name" value="Frag1"/>
    <property type="match status" value="1"/>
</dbReference>
<feature type="transmembrane region" description="Helical" evidence="6">
    <location>
        <begin position="97"/>
        <end position="118"/>
    </location>
</feature>
<dbReference type="RefSeq" id="XP_033537141.1">
    <property type="nucleotide sequence ID" value="XM_033676059.1"/>
</dbReference>
<gene>
    <name evidence="8 10" type="ORF">P152DRAFT_390820</name>
</gene>
<evidence type="ECO:0000256" key="2">
    <source>
        <dbReference type="ARBA" id="ARBA00022692"/>
    </source>
</evidence>
<evidence type="ECO:0000313" key="8">
    <source>
        <dbReference type="EMBL" id="KAF1815510.1"/>
    </source>
</evidence>
<keyword evidence="3 6" id="KW-1133">Transmembrane helix</keyword>
<sequence length="274" mass="31246">MWGISYWFLPLFSSLVWLAMLLGLLLVWVRDGKPIYETMEHGQRIAYISDVGATDIKPLFIAMAAVSVVSFDIALIAERWLRHSGRLKRNTSLWQKLWSNLCILFAIVGAAGIILLSIFDTFHHHRLHQIFLGLFIAGYVVSAIFACVEYQRLGTHYAHLSILRISFWLKLFFIVTEVALAIAFGALQRVDNWNAAAVLEWVIALIFTFYLLSFFVDFIPAMHTKHHQSRETSIAMAEAGEGRNGQANGYAKGDQGRFTYGNKKSKGRRWFGRR</sequence>
<dbReference type="PANTHER" id="PTHR21324:SF2">
    <property type="entry name" value="EG:22E5.9 PROTEIN"/>
    <property type="match status" value="1"/>
</dbReference>
<dbReference type="OrthoDB" id="10032492at2759"/>
<keyword evidence="4 6" id="KW-0472">Membrane</keyword>
<feature type="transmembrane region" description="Helical" evidence="6">
    <location>
        <begin position="193"/>
        <end position="216"/>
    </location>
</feature>
<evidence type="ECO:0000256" key="3">
    <source>
        <dbReference type="ARBA" id="ARBA00022989"/>
    </source>
</evidence>
<dbReference type="GO" id="GO:0005886">
    <property type="term" value="C:plasma membrane"/>
    <property type="evidence" value="ECO:0007669"/>
    <property type="project" value="TreeGrafter"/>
</dbReference>
<dbReference type="GeneID" id="54416629"/>
<feature type="region of interest" description="Disordered" evidence="5">
    <location>
        <begin position="246"/>
        <end position="274"/>
    </location>
</feature>
<keyword evidence="2 6" id="KW-0812">Transmembrane</keyword>
<feature type="domain" description="CWH43-like N-terminal" evidence="7">
    <location>
        <begin position="6"/>
        <end position="220"/>
    </location>
</feature>
<dbReference type="EMBL" id="ML975151">
    <property type="protein sequence ID" value="KAF1815510.1"/>
    <property type="molecule type" value="Genomic_DNA"/>
</dbReference>
<evidence type="ECO:0000256" key="6">
    <source>
        <dbReference type="SAM" id="Phobius"/>
    </source>
</evidence>
<feature type="transmembrane region" description="Helical" evidence="6">
    <location>
        <begin position="130"/>
        <end position="148"/>
    </location>
</feature>
<feature type="transmembrane region" description="Helical" evidence="6">
    <location>
        <begin position="7"/>
        <end position="29"/>
    </location>
</feature>
<evidence type="ECO:0000256" key="5">
    <source>
        <dbReference type="SAM" id="MobiDB-lite"/>
    </source>
</evidence>
<evidence type="ECO:0000313" key="9">
    <source>
        <dbReference type="Proteomes" id="UP000504638"/>
    </source>
</evidence>